<dbReference type="AlphaFoldDB" id="Q22L41"/>
<dbReference type="EMBL" id="GG662865">
    <property type="protein sequence ID" value="EAR85976.1"/>
    <property type="molecule type" value="Genomic_DNA"/>
</dbReference>
<reference evidence="3" key="1">
    <citation type="journal article" date="2006" name="PLoS Biol.">
        <title>Macronuclear genome sequence of the ciliate Tetrahymena thermophila, a model eukaryote.</title>
        <authorList>
            <person name="Eisen J.A."/>
            <person name="Coyne R.S."/>
            <person name="Wu M."/>
            <person name="Wu D."/>
            <person name="Thiagarajan M."/>
            <person name="Wortman J.R."/>
            <person name="Badger J.H."/>
            <person name="Ren Q."/>
            <person name="Amedeo P."/>
            <person name="Jones K.M."/>
            <person name="Tallon L.J."/>
            <person name="Delcher A.L."/>
            <person name="Salzberg S.L."/>
            <person name="Silva J.C."/>
            <person name="Haas B.J."/>
            <person name="Majoros W.H."/>
            <person name="Farzad M."/>
            <person name="Carlton J.M."/>
            <person name="Smith R.K. Jr."/>
            <person name="Garg J."/>
            <person name="Pearlman R.E."/>
            <person name="Karrer K.M."/>
            <person name="Sun L."/>
            <person name="Manning G."/>
            <person name="Elde N.C."/>
            <person name="Turkewitz A.P."/>
            <person name="Asai D.J."/>
            <person name="Wilkes D.E."/>
            <person name="Wang Y."/>
            <person name="Cai H."/>
            <person name="Collins K."/>
            <person name="Stewart B.A."/>
            <person name="Lee S.R."/>
            <person name="Wilamowska K."/>
            <person name="Weinberg Z."/>
            <person name="Ruzzo W.L."/>
            <person name="Wloga D."/>
            <person name="Gaertig J."/>
            <person name="Frankel J."/>
            <person name="Tsao C.-C."/>
            <person name="Gorovsky M.A."/>
            <person name="Keeling P.J."/>
            <person name="Waller R.F."/>
            <person name="Patron N.J."/>
            <person name="Cherry J.M."/>
            <person name="Stover N.A."/>
            <person name="Krieger C.J."/>
            <person name="del Toro C."/>
            <person name="Ryder H.F."/>
            <person name="Williamson S.C."/>
            <person name="Barbeau R.A."/>
            <person name="Hamilton E.P."/>
            <person name="Orias E."/>
        </authorList>
    </citation>
    <scope>NUCLEOTIDE SEQUENCE [LARGE SCALE GENOMIC DNA]</scope>
    <source>
        <strain evidence="3">SB210</strain>
    </source>
</reference>
<sequence>MFPKLTIGGNKSCISLNSPSVSPNLIALKNQLLMSPSIFNANNSFYKNNNNYNVNIFSNGMNDSFYNSKNRWIFNQIDNNANKILNSYKKDVKEKLHTTEDLPQFNLNTESDQRMKNNSHRRKRIIIKSVDSESMISNNSPQFQQISNQNNIFSVQQQNNLENNVQSLNKSRPLKKKVVRITINSPQNQDKFYLMDQSNQSEYQSPQLLSVNSDSVRLRKSSFQGFAITASNNQKSLNQSSSLTSISSAKQISQSSIFSNRSNSSKQTQCSIQYIPNESDKNYQDSPFLNPYLEEENPSKSSEQIKKSLDKSFEDQMQNLNNSSPPKTPESSENSQESPYEDDQSYQNLYNFLYSDKKKLKKSTSVKGILKNSQPKQFDVNQTKIIKKRVSFSKVKEYF</sequence>
<dbReference type="Proteomes" id="UP000009168">
    <property type="component" value="Unassembled WGS sequence"/>
</dbReference>
<dbReference type="RefSeq" id="XP_976571.1">
    <property type="nucleotide sequence ID" value="XM_971478.1"/>
</dbReference>
<evidence type="ECO:0000313" key="3">
    <source>
        <dbReference type="Proteomes" id="UP000009168"/>
    </source>
</evidence>
<name>Q22L41_TETTS</name>
<proteinExistence type="predicted"/>
<feature type="compositionally biased region" description="Basic and acidic residues" evidence="1">
    <location>
        <begin position="303"/>
        <end position="314"/>
    </location>
</feature>
<protein>
    <submittedName>
        <fullName evidence="2">Uncharacterized protein</fullName>
    </submittedName>
</protein>
<dbReference type="GeneID" id="7835853"/>
<dbReference type="KEGG" id="tet:TTHERM_01013120"/>
<dbReference type="HOGENOM" id="CLU_691689_0_0_1"/>
<feature type="region of interest" description="Disordered" evidence="1">
    <location>
        <begin position="275"/>
        <end position="345"/>
    </location>
</feature>
<feature type="compositionally biased region" description="Polar residues" evidence="1">
    <location>
        <begin position="315"/>
        <end position="338"/>
    </location>
</feature>
<gene>
    <name evidence="2" type="ORF">TTHERM_01013120</name>
</gene>
<accession>Q22L41</accession>
<dbReference type="InParanoid" id="Q22L41"/>
<organism evidence="2 3">
    <name type="scientific">Tetrahymena thermophila (strain SB210)</name>
    <dbReference type="NCBI Taxonomy" id="312017"/>
    <lineage>
        <taxon>Eukaryota</taxon>
        <taxon>Sar</taxon>
        <taxon>Alveolata</taxon>
        <taxon>Ciliophora</taxon>
        <taxon>Intramacronucleata</taxon>
        <taxon>Oligohymenophorea</taxon>
        <taxon>Hymenostomatida</taxon>
        <taxon>Tetrahymenina</taxon>
        <taxon>Tetrahymenidae</taxon>
        <taxon>Tetrahymena</taxon>
    </lineage>
</organism>
<evidence type="ECO:0000313" key="2">
    <source>
        <dbReference type="EMBL" id="EAR85976.1"/>
    </source>
</evidence>
<evidence type="ECO:0000256" key="1">
    <source>
        <dbReference type="SAM" id="MobiDB-lite"/>
    </source>
</evidence>
<keyword evidence="3" id="KW-1185">Reference proteome</keyword>